<proteinExistence type="predicted"/>
<sequence>MQTPKRRHKNSNNNFGQCRVLFDFGGMIIGSRISRRIVGATVLRKFFDELAKASRIGIHRVDNIHPVSVWLCFHPHEIWCPKADTCLL</sequence>
<name>A0AAP0MAB1_9ROSI</name>
<evidence type="ECO:0000313" key="2">
    <source>
        <dbReference type="Proteomes" id="UP001428341"/>
    </source>
</evidence>
<gene>
    <name evidence="1" type="ORF">WN944_016127</name>
</gene>
<comment type="caution">
    <text evidence="1">The sequence shown here is derived from an EMBL/GenBank/DDBJ whole genome shotgun (WGS) entry which is preliminary data.</text>
</comment>
<evidence type="ECO:0000313" key="1">
    <source>
        <dbReference type="EMBL" id="KAK9200927.1"/>
    </source>
</evidence>
<dbReference type="AlphaFoldDB" id="A0AAP0MAB1"/>
<dbReference type="EMBL" id="JBCGBO010000005">
    <property type="protein sequence ID" value="KAK9200927.1"/>
    <property type="molecule type" value="Genomic_DNA"/>
</dbReference>
<reference evidence="1 2" key="1">
    <citation type="submission" date="2024-05" db="EMBL/GenBank/DDBJ databases">
        <title>Haplotype-resolved chromosome-level genome assembly of Huyou (Citrus changshanensis).</title>
        <authorList>
            <person name="Miao C."/>
            <person name="Chen W."/>
            <person name="Wu Y."/>
            <person name="Wang L."/>
            <person name="Zhao S."/>
            <person name="Grierson D."/>
            <person name="Xu C."/>
            <person name="Chen K."/>
        </authorList>
    </citation>
    <scope>NUCLEOTIDE SEQUENCE [LARGE SCALE GENOMIC DNA]</scope>
    <source>
        <strain evidence="1">01-14</strain>
        <tissue evidence="1">Leaf</tissue>
    </source>
</reference>
<dbReference type="Proteomes" id="UP001428341">
    <property type="component" value="Unassembled WGS sequence"/>
</dbReference>
<organism evidence="1 2">
    <name type="scientific">Citrus x changshan-huyou</name>
    <dbReference type="NCBI Taxonomy" id="2935761"/>
    <lineage>
        <taxon>Eukaryota</taxon>
        <taxon>Viridiplantae</taxon>
        <taxon>Streptophyta</taxon>
        <taxon>Embryophyta</taxon>
        <taxon>Tracheophyta</taxon>
        <taxon>Spermatophyta</taxon>
        <taxon>Magnoliopsida</taxon>
        <taxon>eudicotyledons</taxon>
        <taxon>Gunneridae</taxon>
        <taxon>Pentapetalae</taxon>
        <taxon>rosids</taxon>
        <taxon>malvids</taxon>
        <taxon>Sapindales</taxon>
        <taxon>Rutaceae</taxon>
        <taxon>Aurantioideae</taxon>
        <taxon>Citrus</taxon>
    </lineage>
</organism>
<protein>
    <submittedName>
        <fullName evidence="1">Uncharacterized protein</fullName>
    </submittedName>
</protein>
<accession>A0AAP0MAB1</accession>
<keyword evidence="2" id="KW-1185">Reference proteome</keyword>